<dbReference type="OrthoDB" id="9804091at2"/>
<reference evidence="4" key="1">
    <citation type="submission" date="2016-07" db="EMBL/GenBank/DDBJ databases">
        <authorList>
            <person name="Florea S."/>
            <person name="Webb J.S."/>
            <person name="Jaromczyk J."/>
            <person name="Schardl C.L."/>
        </authorList>
    </citation>
    <scope>NUCLEOTIDE SEQUENCE [LARGE SCALE GENOMIC DNA]</scope>
    <source>
        <strain evidence="4">MIT 01-6242</strain>
    </source>
</reference>
<dbReference type="EMBL" id="CP016503">
    <property type="protein sequence ID" value="ANV98621.1"/>
    <property type="molecule type" value="Genomic_DNA"/>
</dbReference>
<dbReference type="InterPro" id="IPR007686">
    <property type="entry name" value="YutG/PgpA"/>
</dbReference>
<dbReference type="SUPFAM" id="SSF101307">
    <property type="entry name" value="YutG-like"/>
    <property type="match status" value="1"/>
</dbReference>
<proteinExistence type="predicted"/>
<feature type="transmembrane region" description="Helical" evidence="1">
    <location>
        <begin position="95"/>
        <end position="116"/>
    </location>
</feature>
<dbReference type="AlphaFoldDB" id="A0A1B1U7B9"/>
<dbReference type="Proteomes" id="UP000092884">
    <property type="component" value="Chromosome"/>
</dbReference>
<dbReference type="InterPro" id="IPR036681">
    <property type="entry name" value="PgpA-like_sf"/>
</dbReference>
<gene>
    <name evidence="3" type="ORF">BBW65_07340</name>
</gene>
<name>A0A1B1U7B9_9HELI</name>
<evidence type="ECO:0000313" key="4">
    <source>
        <dbReference type="Proteomes" id="UP000092884"/>
    </source>
</evidence>
<feature type="transmembrane region" description="Helical" evidence="1">
    <location>
        <begin position="32"/>
        <end position="50"/>
    </location>
</feature>
<dbReference type="PANTHER" id="PTHR36305:SF1">
    <property type="entry name" value="PHOSPHATIDYLGLYCEROPHOSPHATASE A"/>
    <property type="match status" value="1"/>
</dbReference>
<dbReference type="Pfam" id="PF04608">
    <property type="entry name" value="PgpA"/>
    <property type="match status" value="1"/>
</dbReference>
<evidence type="ECO:0000259" key="2">
    <source>
        <dbReference type="Pfam" id="PF04608"/>
    </source>
</evidence>
<dbReference type="GO" id="GO:0008962">
    <property type="term" value="F:phosphatidylglycerophosphatase activity"/>
    <property type="evidence" value="ECO:0007669"/>
    <property type="project" value="InterPro"/>
</dbReference>
<dbReference type="CDD" id="cd06971">
    <property type="entry name" value="PgpA"/>
    <property type="match status" value="1"/>
</dbReference>
<keyword evidence="4" id="KW-1185">Reference proteome</keyword>
<dbReference type="STRING" id="222136.BBW65_07340"/>
<keyword evidence="1" id="KW-0812">Transmembrane</keyword>
<evidence type="ECO:0000256" key="1">
    <source>
        <dbReference type="SAM" id="Phobius"/>
    </source>
</evidence>
<keyword evidence="1" id="KW-1133">Transmembrane helix</keyword>
<dbReference type="KEGG" id="het:BBW65_07340"/>
<feature type="domain" description="YutG/PgpA" evidence="2">
    <location>
        <begin position="20"/>
        <end position="156"/>
    </location>
</feature>
<protein>
    <recommendedName>
        <fullName evidence="2">YutG/PgpA domain-containing protein</fullName>
    </recommendedName>
</protein>
<organism evidence="3 4">
    <name type="scientific">Helicobacter enhydrae</name>
    <dbReference type="NCBI Taxonomy" id="222136"/>
    <lineage>
        <taxon>Bacteria</taxon>
        <taxon>Pseudomonadati</taxon>
        <taxon>Campylobacterota</taxon>
        <taxon>Epsilonproteobacteria</taxon>
        <taxon>Campylobacterales</taxon>
        <taxon>Helicobacteraceae</taxon>
        <taxon>Helicobacter</taxon>
    </lineage>
</organism>
<sequence length="169" mass="18226">MKTSISISQGFIVSNKVHLWFLTLFYSGKSPIAPGTIGSLVALPLGLPIMYFSHNTLFLLTLIIAILAVKQIDLYESNGGQHDDKSIVIDELVGLWLALCLVPFDVWSIIGAFVLFRIFDIYKPSLIGVIDQKWQGGLGVVADDALAGILSGLCVGGVMKLAIVLHTAL</sequence>
<dbReference type="PANTHER" id="PTHR36305">
    <property type="entry name" value="PHOSPHATIDYLGLYCEROPHOSPHATASE A"/>
    <property type="match status" value="1"/>
</dbReference>
<feature type="transmembrane region" description="Helical" evidence="1">
    <location>
        <begin position="57"/>
        <end position="75"/>
    </location>
</feature>
<dbReference type="GO" id="GO:0006655">
    <property type="term" value="P:phosphatidylglycerol biosynthetic process"/>
    <property type="evidence" value="ECO:0007669"/>
    <property type="project" value="UniProtKB-UniPathway"/>
</dbReference>
<evidence type="ECO:0000313" key="3">
    <source>
        <dbReference type="EMBL" id="ANV98621.1"/>
    </source>
</evidence>
<accession>A0A1B1U7B9</accession>
<dbReference type="InterPro" id="IPR026037">
    <property type="entry name" value="PgpA"/>
</dbReference>
<dbReference type="UniPathway" id="UPA00084">
    <property type="reaction ID" value="UER00504"/>
</dbReference>
<keyword evidence="1" id="KW-0472">Membrane</keyword>
<dbReference type="PIRSF" id="PIRSF006162">
    <property type="entry name" value="PgpA"/>
    <property type="match status" value="1"/>
</dbReference>